<dbReference type="KEGG" id="cch:Cag_0655"/>
<dbReference type="eggNOG" id="ENOG5033I7G">
    <property type="taxonomic scope" value="Bacteria"/>
</dbReference>
<name>Q3ASU7_CHLCH</name>
<dbReference type="HOGENOM" id="CLU_2648589_0_0_10"/>
<gene>
    <name evidence="1" type="ordered locus">Cag_0655</name>
</gene>
<proteinExistence type="predicted"/>
<sequence>MTMLREIIKPTTDFYSVHIPKKYINQEVEILVLPFSYKNRQEIEDNVSCDVFSKTSGILKPKNIDPLQWQEEIRNDREI</sequence>
<dbReference type="AlphaFoldDB" id="Q3ASU7"/>
<dbReference type="STRING" id="340177.Cag_0655"/>
<accession>Q3ASU7</accession>
<evidence type="ECO:0000313" key="1">
    <source>
        <dbReference type="EMBL" id="ABB27928.1"/>
    </source>
</evidence>
<dbReference type="EMBL" id="CP000108">
    <property type="protein sequence ID" value="ABB27928.1"/>
    <property type="molecule type" value="Genomic_DNA"/>
</dbReference>
<organism evidence="1">
    <name type="scientific">Chlorobium chlorochromatii (strain CaD3)</name>
    <dbReference type="NCBI Taxonomy" id="340177"/>
    <lineage>
        <taxon>Bacteria</taxon>
        <taxon>Pseudomonadati</taxon>
        <taxon>Chlorobiota</taxon>
        <taxon>Chlorobiia</taxon>
        <taxon>Chlorobiales</taxon>
        <taxon>Chlorobiaceae</taxon>
        <taxon>Chlorobium/Pelodictyon group</taxon>
        <taxon>Chlorobium</taxon>
    </lineage>
</organism>
<protein>
    <submittedName>
        <fullName evidence="1">Uncharacterized protein</fullName>
    </submittedName>
</protein>
<reference evidence="1" key="1">
    <citation type="submission" date="2005-08" db="EMBL/GenBank/DDBJ databases">
        <title>Complete sequence of Chlorobium chlorochromatii CaD3.</title>
        <authorList>
            <person name="Copeland A."/>
            <person name="Lucas S."/>
            <person name="Lapidus A."/>
            <person name="Barry K."/>
            <person name="Detter J.C."/>
            <person name="Glavina T."/>
            <person name="Hammon N."/>
            <person name="Israni S."/>
            <person name="Pitluck S."/>
            <person name="Bryant D."/>
            <person name="Schmutz J."/>
            <person name="Larimer F."/>
            <person name="Land M."/>
            <person name="Kyrpides N."/>
            <person name="Ivanova N."/>
            <person name="Richardson P."/>
        </authorList>
    </citation>
    <scope>NUCLEOTIDE SEQUENCE [LARGE SCALE GENOMIC DNA]</scope>
    <source>
        <strain evidence="1">CaD3</strain>
    </source>
</reference>